<feature type="compositionally biased region" description="Basic and acidic residues" evidence="1">
    <location>
        <begin position="536"/>
        <end position="550"/>
    </location>
</feature>
<feature type="transmembrane region" description="Helical" evidence="2">
    <location>
        <begin position="30"/>
        <end position="48"/>
    </location>
</feature>
<evidence type="ECO:0000313" key="5">
    <source>
        <dbReference type="Proteomes" id="UP001597327"/>
    </source>
</evidence>
<dbReference type="InterPro" id="IPR017850">
    <property type="entry name" value="Alkaline_phosphatase_core_sf"/>
</dbReference>
<dbReference type="SUPFAM" id="SSF53649">
    <property type="entry name" value="Alkaline phosphatase-like"/>
    <property type="match status" value="1"/>
</dbReference>
<keyword evidence="2" id="KW-0812">Transmembrane</keyword>
<comment type="caution">
    <text evidence="4">The sequence shown here is derived from an EMBL/GenBank/DDBJ whole genome shotgun (WGS) entry which is preliminary data.</text>
</comment>
<proteinExistence type="predicted"/>
<keyword evidence="5" id="KW-1185">Reference proteome</keyword>
<protein>
    <submittedName>
        <fullName evidence="4">Sulfatase-like hydrolase/transferase</fullName>
    </submittedName>
</protein>
<dbReference type="InterPro" id="IPR000917">
    <property type="entry name" value="Sulfatase_N"/>
</dbReference>
<accession>A0ABW4JQN4</accession>
<feature type="transmembrane region" description="Helical" evidence="2">
    <location>
        <begin position="55"/>
        <end position="73"/>
    </location>
</feature>
<dbReference type="EMBL" id="JBHUFA010000001">
    <property type="protein sequence ID" value="MFD1693911.1"/>
    <property type="molecule type" value="Genomic_DNA"/>
</dbReference>
<feature type="compositionally biased region" description="Low complexity" evidence="1">
    <location>
        <begin position="524"/>
        <end position="534"/>
    </location>
</feature>
<evidence type="ECO:0000259" key="3">
    <source>
        <dbReference type="Pfam" id="PF00884"/>
    </source>
</evidence>
<gene>
    <name evidence="4" type="ORF">ACFSC7_00125</name>
</gene>
<keyword evidence="2" id="KW-1133">Transmembrane helix</keyword>
<evidence type="ECO:0000256" key="2">
    <source>
        <dbReference type="SAM" id="Phobius"/>
    </source>
</evidence>
<name>A0ABW4JQN4_9HYPH</name>
<evidence type="ECO:0000256" key="1">
    <source>
        <dbReference type="SAM" id="MobiDB-lite"/>
    </source>
</evidence>
<sequence>MGRLLATLSLLAVTLAFLLPDHPADLLSAYWLRLPLELPLLLAAIMVLPNRAARPLAIALAGLAVAVTVLKVADLMTLSALQRRVNPYLDSHLIWNGWHFLSGAFGKVAAGLALLALALAFAGLLALLATGLTRLTRPLGHPNAAAPRRGAFILAGWVLVALAFHLAERAALPRAPADDGSLARIKAASLTRVLSKRVGETLRSVADLRVFAAGLSIVPGEAPAQRPLPLLTGKDVVLVFVESYGRSAVEDEAYAPRITTRLTAAEAALRGSGHVMASTYARSPTAGGMSWLAHATFLSGLKVDSQARYDLLMRSDHASLNRLFREAGWETSAIMPAITMDWPEAAYFGYDRVLAAADLAYRGAPFNWITMPDQYTLDAFDRLVLAPARSAARPVMAEIALISSHAPWTPVPHLVNWEDVGDGTIFTPQTLGSETPRQVWSDPQKVRDHYVRTIDYSLETVFDFIRRDAGDTLYIVLGDHQPAAIITGLDASRDVPVHLISRDPQLIDHILARGLTPGLLLGNSTGASSATSTSRPMEDLRDLLLGDTRP</sequence>
<organism evidence="4 5">
    <name type="scientific">Roseibium aestuarii</name>
    <dbReference type="NCBI Taxonomy" id="2600299"/>
    <lineage>
        <taxon>Bacteria</taxon>
        <taxon>Pseudomonadati</taxon>
        <taxon>Pseudomonadota</taxon>
        <taxon>Alphaproteobacteria</taxon>
        <taxon>Hyphomicrobiales</taxon>
        <taxon>Stappiaceae</taxon>
        <taxon>Roseibium</taxon>
    </lineage>
</organism>
<feature type="transmembrane region" description="Helical" evidence="2">
    <location>
        <begin position="150"/>
        <end position="167"/>
    </location>
</feature>
<dbReference type="Pfam" id="PF00884">
    <property type="entry name" value="Sulfatase"/>
    <property type="match status" value="1"/>
</dbReference>
<feature type="transmembrane region" description="Helical" evidence="2">
    <location>
        <begin position="108"/>
        <end position="129"/>
    </location>
</feature>
<feature type="domain" description="Sulfatase N-terminal" evidence="3">
    <location>
        <begin position="235"/>
        <end position="483"/>
    </location>
</feature>
<dbReference type="Proteomes" id="UP001597327">
    <property type="component" value="Unassembled WGS sequence"/>
</dbReference>
<reference evidence="5" key="1">
    <citation type="journal article" date="2019" name="Int. J. Syst. Evol. Microbiol.">
        <title>The Global Catalogue of Microorganisms (GCM) 10K type strain sequencing project: providing services to taxonomists for standard genome sequencing and annotation.</title>
        <authorList>
            <consortium name="The Broad Institute Genomics Platform"/>
            <consortium name="The Broad Institute Genome Sequencing Center for Infectious Disease"/>
            <person name="Wu L."/>
            <person name="Ma J."/>
        </authorList>
    </citation>
    <scope>NUCLEOTIDE SEQUENCE [LARGE SCALE GENOMIC DNA]</scope>
    <source>
        <strain evidence="5">JCM 3369</strain>
    </source>
</reference>
<evidence type="ECO:0000313" key="4">
    <source>
        <dbReference type="EMBL" id="MFD1693911.1"/>
    </source>
</evidence>
<dbReference type="RefSeq" id="WP_188318964.1">
    <property type="nucleotide sequence ID" value="NZ_JBHUFA010000001.1"/>
</dbReference>
<keyword evidence="2" id="KW-0472">Membrane</keyword>
<feature type="region of interest" description="Disordered" evidence="1">
    <location>
        <begin position="524"/>
        <end position="550"/>
    </location>
</feature>
<dbReference type="Gene3D" id="3.40.720.10">
    <property type="entry name" value="Alkaline Phosphatase, subunit A"/>
    <property type="match status" value="1"/>
</dbReference>